<dbReference type="PROSITE" id="PS00108">
    <property type="entry name" value="PROTEIN_KINASE_ST"/>
    <property type="match status" value="1"/>
</dbReference>
<dbReference type="GO" id="GO:0016236">
    <property type="term" value="P:macroautophagy"/>
    <property type="evidence" value="ECO:0007669"/>
    <property type="project" value="InterPro"/>
</dbReference>
<evidence type="ECO:0000256" key="13">
    <source>
        <dbReference type="RuleBase" id="RU000570"/>
    </source>
</evidence>
<comment type="caution">
    <text evidence="15">The sequence shown here is derived from an EMBL/GenBank/DDBJ whole genome shotgun (WGS) entry which is preliminary data.</text>
</comment>
<dbReference type="InterPro" id="IPR041698">
    <property type="entry name" value="Methyltransf_25"/>
</dbReference>
<organism evidence="15 16">
    <name type="scientific">Funneliformis caledonium</name>
    <dbReference type="NCBI Taxonomy" id="1117310"/>
    <lineage>
        <taxon>Eukaryota</taxon>
        <taxon>Fungi</taxon>
        <taxon>Fungi incertae sedis</taxon>
        <taxon>Mucoromycota</taxon>
        <taxon>Glomeromycotina</taxon>
        <taxon>Glomeromycetes</taxon>
        <taxon>Glomerales</taxon>
        <taxon>Glomeraceae</taxon>
        <taxon>Funneliformis</taxon>
    </lineage>
</organism>
<dbReference type="InterPro" id="IPR008271">
    <property type="entry name" value="Ser/Thr_kinase_AS"/>
</dbReference>
<dbReference type="GO" id="GO:0006623">
    <property type="term" value="P:protein targeting to vacuole"/>
    <property type="evidence" value="ECO:0007669"/>
    <property type="project" value="TreeGrafter"/>
</dbReference>
<sequence>MGNNISSTTASIATAGIDSYVSELGDIQYERSLSSARFMKTIRCRHKEGAVVVKIFIKPEPGLSLSNIVKALQEEKDVLSEVPNAFAYQRILETEKAGYLIRQFFFSSLYDRISTRPFLNLIEKKWITYQILCGVHDAHTRAIYHGDIKTENVLVTSWNWDNPADFSFFFDTSSRRTCYLAPERFYKPGSEIDRRKLFKYRSGEYDPELYLKKIEDEDIKAMVKHMINVDPSQRYTAEQYLQEWRGTAFPQYFYTFLHQYIGSVTDPHNQSHPRRLISSATNTTFSNKRYELNEPNNTIVNTDADEKIERIYHEFDKIAFFLGFFGDNSSPESEVVVVRGRGDKFGESSRPIEIQLHIPNYDPTTASKKREKHADDGALIFLSLICATIRNTAYPSSKLHALDMLLAIGQHLEDEFKLDRLVPYLIALLGDDVGLVRANAVKTLTHLLSMVETITPSNATIFPEYIMPNLLKFATDPEVLVRMTYAQCITSLAETALRFLELTQSFKTESLNSTDNDTDIDSSYEATYDATLHELQSIIQDQVSTLLTDSESAVKRALLSNITSLCVFFGRQKANDELLSHMITYLNDRDWMLRSAFFESIIGVGTFVGGRSLEEYILPLMIQSLSDSEEFVVEKVLNSLTSLAELGLFQKMKLWELTAIVSSLMCHPGIWIRYGAIAFIASAAKLLPSTDVWCIVYPIIRPFLQADIAEITELQLLENVKEPSSFWKSAKERKANRVATATLPGSSSVTNLLSRRTSTLAVNTGKVNKSEEDEKYLEKMRNIGMTPEDEEKIAAMRDYIYKLSISKSNARPNENSNLEDDDIVLKNLGITPHNVFVMPTNADGHTVTNSLIPNLNKANSKGSLIEPSGTQVPRISSESNLQLLLRTEDQSRLISTSLGQMRNNLGSNFKNQSTTSVASEPSPALHHNKHIPPPLTINITNANQSNSVTTVATPLRERHLSFAGKLESPKAAAATSTNTTTAIATLQVPFPYPASRQGPNGTILNSVISDSLPRRNLEAFVSSTYEGNDRNVKNLLDNLYFEANPEPMPEFGPKVTKMLIPRTRGSRTANVKSISNWRPDGTLVAHMTEHKGAINQICVSPDHNFFASCSDDGTIKIWDCSRFVKNFNNRSRVTYNQGGKIKCMTFIDSTHSIAAASDNGSIHVFRIDYTPGTNSPKYGKPVIVRETCLDGEYAVAMEHYEIGVESILLYATSKGNICGLDLRTMQVVWTFKNPRSHGVITAIVTDKKYRWLLIGTSRGIFTMWDLRFRIQLKSWVHPTKSRISKLLLHPQAGSKQRWWVIVAAGKNEVSVWDIEKVECKEVFGVRTGNEKTGGVSLDMFKASDPPGPSDILRSAFTAHEGSFSADNSIRAMIYPPDCNYMITAGSDRKIRFWDNNRIDESYIVVGSDVDEPKPSYSTKQFDGINVHYEIHRVMNTATSNLSMTNSNNSSSGGIQQQQLLKNHLDCITDLKVTELPHPMLISGDRDGIIKMGQGISIRRLKRKKSTLSQRSTKSLQGSDTEFNFSVQEHNIRTRYEIAIKDIFESNFSSPVEDILTLNGKVLEIGCGTGTWLVNMAYEYPNSEFVGLEVKSDIIIPRNFPKNLTIIKDTLSLPYDDDEFDFLKMGELIFRVTEVEYEYMIKEMIRVTKRGGWIEINEPHLIPPKRSSLTKLVNAYKEIVELRGINTNLIEKMQLILHSTNKLQEFQVDCKTMPMGFKGSEIGERVAEIYMNYYKDVVGTEIAAHLDMSYDEFLRTLFKESEKDLSTLSFETKYYRFFVTMSFLTQLTRSFRLSSTLPQPSSMLLNSINFTRGMKVRSSVKRFCDGCFTVKRRGRIFVLCKKNKKHKQRQG</sequence>
<keyword evidence="16" id="KW-1185">Reference proteome</keyword>
<dbReference type="Pfam" id="PF00444">
    <property type="entry name" value="Ribosomal_L36"/>
    <property type="match status" value="1"/>
</dbReference>
<dbReference type="Gene3D" id="2.130.10.10">
    <property type="entry name" value="YVTN repeat-like/Quinoprotein amine dehydrogenase"/>
    <property type="match status" value="2"/>
</dbReference>
<reference evidence="15" key="1">
    <citation type="submission" date="2021-06" db="EMBL/GenBank/DDBJ databases">
        <authorList>
            <person name="Kallberg Y."/>
            <person name="Tangrot J."/>
            <person name="Rosling A."/>
        </authorList>
    </citation>
    <scope>NUCLEOTIDE SEQUENCE</scope>
    <source>
        <strain evidence="15">UK204</strain>
    </source>
</reference>
<dbReference type="InterPro" id="IPR055231">
    <property type="entry name" value="2AA_helical"/>
</dbReference>
<dbReference type="SMART" id="SM00220">
    <property type="entry name" value="S_TKc"/>
    <property type="match status" value="1"/>
</dbReference>
<dbReference type="Gene3D" id="3.40.50.150">
    <property type="entry name" value="Vaccinia Virus protein VP39"/>
    <property type="match status" value="1"/>
</dbReference>
<feature type="domain" description="Protein kinase" evidence="14">
    <location>
        <begin position="27"/>
        <end position="285"/>
    </location>
</feature>
<dbReference type="PROSITE" id="PS50082">
    <property type="entry name" value="WD_REPEATS_2"/>
    <property type="match status" value="2"/>
</dbReference>
<evidence type="ECO:0000256" key="11">
    <source>
        <dbReference type="PROSITE-ProRule" id="PRU00103"/>
    </source>
</evidence>
<dbReference type="GO" id="GO:0004674">
    <property type="term" value="F:protein serine/threonine kinase activity"/>
    <property type="evidence" value="ECO:0007669"/>
    <property type="project" value="UniProtKB-KW"/>
</dbReference>
<evidence type="ECO:0000256" key="10">
    <source>
        <dbReference type="ARBA" id="ARBA00023274"/>
    </source>
</evidence>
<dbReference type="SUPFAM" id="SSF56112">
    <property type="entry name" value="Protein kinase-like (PK-like)"/>
    <property type="match status" value="1"/>
</dbReference>
<evidence type="ECO:0000313" key="16">
    <source>
        <dbReference type="Proteomes" id="UP000789570"/>
    </source>
</evidence>
<dbReference type="GO" id="GO:0071561">
    <property type="term" value="C:nucleus-vacuole junction"/>
    <property type="evidence" value="ECO:0007669"/>
    <property type="project" value="TreeGrafter"/>
</dbReference>
<dbReference type="InterPro" id="IPR035977">
    <property type="entry name" value="Ribosomal_bL36_sp"/>
</dbReference>
<dbReference type="GO" id="GO:0005524">
    <property type="term" value="F:ATP binding"/>
    <property type="evidence" value="ECO:0007669"/>
    <property type="project" value="UniProtKB-KW"/>
</dbReference>
<dbReference type="InterPro" id="IPR011989">
    <property type="entry name" value="ARM-like"/>
</dbReference>
<dbReference type="EMBL" id="CAJVPQ010000004">
    <property type="protein sequence ID" value="CAG8435993.1"/>
    <property type="molecule type" value="Genomic_DNA"/>
</dbReference>
<dbReference type="Pfam" id="PF13649">
    <property type="entry name" value="Methyltransf_25"/>
    <property type="match status" value="1"/>
</dbReference>
<dbReference type="PROSITE" id="PS50294">
    <property type="entry name" value="WD_REPEATS_REGION"/>
    <property type="match status" value="1"/>
</dbReference>
<dbReference type="GO" id="GO:1990904">
    <property type="term" value="C:ribonucleoprotein complex"/>
    <property type="evidence" value="ECO:0007669"/>
    <property type="project" value="UniProtKB-KW"/>
</dbReference>
<evidence type="ECO:0000313" key="15">
    <source>
        <dbReference type="EMBL" id="CAG8435993.1"/>
    </source>
</evidence>
<dbReference type="InterPro" id="IPR000719">
    <property type="entry name" value="Prot_kinase_dom"/>
</dbReference>
<dbReference type="InterPro" id="IPR001680">
    <property type="entry name" value="WD40_rpt"/>
</dbReference>
<keyword evidence="6" id="KW-0547">Nucleotide-binding</keyword>
<dbReference type="PROSITE" id="PS50011">
    <property type="entry name" value="PROTEIN_KINASE_DOM"/>
    <property type="match status" value="1"/>
</dbReference>
<evidence type="ECO:0000259" key="14">
    <source>
        <dbReference type="PROSITE" id="PS50011"/>
    </source>
</evidence>
<dbReference type="PROSITE" id="PS50077">
    <property type="entry name" value="HEAT_REPEAT"/>
    <property type="match status" value="2"/>
</dbReference>
<evidence type="ECO:0000256" key="9">
    <source>
        <dbReference type="ARBA" id="ARBA00022980"/>
    </source>
</evidence>
<dbReference type="PANTHER" id="PTHR17583:SF0">
    <property type="entry name" value="PHOSPHOINOSITIDE 3-KINASE REGULATORY SUBUNIT 4"/>
    <property type="match status" value="1"/>
</dbReference>
<dbReference type="PANTHER" id="PTHR17583">
    <property type="entry name" value="PHOSPHOINOSITIDE 3-KINASE REGULATORY SUBUNIT 4"/>
    <property type="match status" value="1"/>
</dbReference>
<keyword evidence="7" id="KW-0418">Kinase</keyword>
<dbReference type="InterPro" id="IPR036322">
    <property type="entry name" value="WD40_repeat_dom_sf"/>
</dbReference>
<dbReference type="Pfam" id="PF22956">
    <property type="entry name" value="VPS15-like_hel"/>
    <property type="match status" value="1"/>
</dbReference>
<protein>
    <recommendedName>
        <fullName evidence="13">Ribosomal protein</fullName>
    </recommendedName>
</protein>
<dbReference type="InterPro" id="IPR011009">
    <property type="entry name" value="Kinase-like_dom_sf"/>
</dbReference>
<dbReference type="CDD" id="cd13980">
    <property type="entry name" value="STKc_Vps15"/>
    <property type="match status" value="1"/>
</dbReference>
<dbReference type="GO" id="GO:0005770">
    <property type="term" value="C:late endosome"/>
    <property type="evidence" value="ECO:0007669"/>
    <property type="project" value="TreeGrafter"/>
</dbReference>
<feature type="repeat" description="WD" evidence="12">
    <location>
        <begin position="1362"/>
        <end position="1394"/>
    </location>
</feature>
<feature type="repeat" description="WD" evidence="12">
    <location>
        <begin position="1087"/>
        <end position="1119"/>
    </location>
</feature>
<dbReference type="InterPro" id="IPR015943">
    <property type="entry name" value="WD40/YVTN_repeat-like_dom_sf"/>
</dbReference>
<keyword evidence="3 12" id="KW-0853">WD repeat</keyword>
<dbReference type="NCBIfam" id="TIGR01022">
    <property type="entry name" value="rpmJ_bact"/>
    <property type="match status" value="1"/>
</dbReference>
<dbReference type="SUPFAM" id="SSF50978">
    <property type="entry name" value="WD40 repeat-like"/>
    <property type="match status" value="1"/>
</dbReference>
<dbReference type="GO" id="GO:0006412">
    <property type="term" value="P:translation"/>
    <property type="evidence" value="ECO:0007669"/>
    <property type="project" value="InterPro"/>
</dbReference>
<evidence type="ECO:0000256" key="5">
    <source>
        <dbReference type="ARBA" id="ARBA00022737"/>
    </source>
</evidence>
<dbReference type="SUPFAM" id="SSF48371">
    <property type="entry name" value="ARM repeat"/>
    <property type="match status" value="1"/>
</dbReference>
<dbReference type="InterPro" id="IPR045162">
    <property type="entry name" value="Vps15-like"/>
</dbReference>
<feature type="repeat" description="HEAT" evidence="11">
    <location>
        <begin position="466"/>
        <end position="496"/>
    </location>
</feature>
<evidence type="ECO:0000256" key="1">
    <source>
        <dbReference type="ARBA" id="ARBA00007645"/>
    </source>
</evidence>
<dbReference type="InterPro" id="IPR021133">
    <property type="entry name" value="HEAT_type_2"/>
</dbReference>
<dbReference type="Proteomes" id="UP000789570">
    <property type="component" value="Unassembled WGS sequence"/>
</dbReference>
<evidence type="ECO:0000256" key="12">
    <source>
        <dbReference type="PROSITE-ProRule" id="PRU00221"/>
    </source>
</evidence>
<name>A0A9N8UZK5_9GLOM</name>
<dbReference type="Gene3D" id="1.25.10.10">
    <property type="entry name" value="Leucine-rich Repeat Variant"/>
    <property type="match status" value="2"/>
</dbReference>
<dbReference type="PROSITE" id="PS00828">
    <property type="entry name" value="RIBOSOMAL_L36"/>
    <property type="match status" value="1"/>
</dbReference>
<dbReference type="HAMAP" id="MF_00251">
    <property type="entry name" value="Ribosomal_bL36"/>
    <property type="match status" value="1"/>
</dbReference>
<dbReference type="GO" id="GO:0005840">
    <property type="term" value="C:ribosome"/>
    <property type="evidence" value="ECO:0007669"/>
    <property type="project" value="UniProtKB-KW"/>
</dbReference>
<evidence type="ECO:0000256" key="7">
    <source>
        <dbReference type="ARBA" id="ARBA00022777"/>
    </source>
</evidence>
<dbReference type="SMART" id="SM00320">
    <property type="entry name" value="WD40"/>
    <property type="match status" value="6"/>
</dbReference>
<dbReference type="Pfam" id="PF00400">
    <property type="entry name" value="WD40"/>
    <property type="match status" value="2"/>
</dbReference>
<keyword evidence="2" id="KW-0723">Serine/threonine-protein kinase</keyword>
<dbReference type="InterPro" id="IPR016024">
    <property type="entry name" value="ARM-type_fold"/>
</dbReference>
<evidence type="ECO:0000256" key="3">
    <source>
        <dbReference type="ARBA" id="ARBA00022574"/>
    </source>
</evidence>
<dbReference type="CDD" id="cd02440">
    <property type="entry name" value="AdoMet_MTases"/>
    <property type="match status" value="1"/>
</dbReference>
<feature type="repeat" description="HEAT" evidence="11">
    <location>
        <begin position="421"/>
        <end position="453"/>
    </location>
</feature>
<evidence type="ECO:0000256" key="2">
    <source>
        <dbReference type="ARBA" id="ARBA00022527"/>
    </source>
</evidence>
<evidence type="ECO:0000256" key="8">
    <source>
        <dbReference type="ARBA" id="ARBA00022840"/>
    </source>
</evidence>
<dbReference type="InterPro" id="IPR000473">
    <property type="entry name" value="Ribosomal_bL36"/>
</dbReference>
<gene>
    <name evidence="15" type="ORF">FCALED_LOCUS57</name>
</gene>
<dbReference type="SUPFAM" id="SSF53335">
    <property type="entry name" value="S-adenosyl-L-methionine-dependent methyltransferases"/>
    <property type="match status" value="1"/>
</dbReference>
<dbReference type="GO" id="GO:0045324">
    <property type="term" value="P:late endosome to vacuole transport"/>
    <property type="evidence" value="ECO:0007669"/>
    <property type="project" value="InterPro"/>
</dbReference>
<dbReference type="GO" id="GO:0034272">
    <property type="term" value="C:phosphatidylinositol 3-kinase complex, class III, type II"/>
    <property type="evidence" value="ECO:0007669"/>
    <property type="project" value="TreeGrafter"/>
</dbReference>
<dbReference type="GO" id="GO:0034271">
    <property type="term" value="C:phosphatidylinositol 3-kinase complex, class III, type I"/>
    <property type="evidence" value="ECO:0007669"/>
    <property type="project" value="TreeGrafter"/>
</dbReference>
<evidence type="ECO:0000256" key="4">
    <source>
        <dbReference type="ARBA" id="ARBA00022679"/>
    </source>
</evidence>
<dbReference type="GO" id="GO:0003735">
    <property type="term" value="F:structural constituent of ribosome"/>
    <property type="evidence" value="ECO:0007669"/>
    <property type="project" value="InterPro"/>
</dbReference>
<proteinExistence type="inferred from homology"/>
<dbReference type="Gene3D" id="1.10.510.10">
    <property type="entry name" value="Transferase(Phosphotransferase) domain 1"/>
    <property type="match status" value="1"/>
</dbReference>
<evidence type="ECO:0000256" key="6">
    <source>
        <dbReference type="ARBA" id="ARBA00022741"/>
    </source>
</evidence>
<keyword evidence="4" id="KW-0808">Transferase</keyword>
<keyword evidence="10 13" id="KW-0687">Ribonucleoprotein</keyword>
<keyword evidence="8" id="KW-0067">ATP-binding</keyword>
<dbReference type="FunFam" id="1.25.10.10:FF:000342">
    <property type="entry name" value="Serine/threonine-protein kinase VPS15"/>
    <property type="match status" value="1"/>
</dbReference>
<dbReference type="SUPFAM" id="SSF57840">
    <property type="entry name" value="Ribosomal protein L36"/>
    <property type="match status" value="1"/>
</dbReference>
<accession>A0A9N8UZK5</accession>
<dbReference type="OrthoDB" id="242910at2759"/>
<keyword evidence="5" id="KW-0677">Repeat</keyword>
<keyword evidence="9 13" id="KW-0689">Ribosomal protein</keyword>
<comment type="similarity">
    <text evidence="1 13">Belongs to the bacterial ribosomal protein bL36 family.</text>
</comment>
<dbReference type="InterPro" id="IPR029063">
    <property type="entry name" value="SAM-dependent_MTases_sf"/>
</dbReference>